<dbReference type="Proteomes" id="UP000028999">
    <property type="component" value="Unassembled WGS sequence"/>
</dbReference>
<name>A0A078JSG9_BRANA</name>
<dbReference type="EMBL" id="LK037619">
    <property type="protein sequence ID" value="CDY68591.1"/>
    <property type="molecule type" value="Genomic_DNA"/>
</dbReference>
<keyword evidence="2" id="KW-1185">Reference proteome</keyword>
<dbReference type="PaxDb" id="3708-A0A078JSG9"/>
<organism evidence="1 2">
    <name type="scientific">Brassica napus</name>
    <name type="common">Rape</name>
    <dbReference type="NCBI Taxonomy" id="3708"/>
    <lineage>
        <taxon>Eukaryota</taxon>
        <taxon>Viridiplantae</taxon>
        <taxon>Streptophyta</taxon>
        <taxon>Embryophyta</taxon>
        <taxon>Tracheophyta</taxon>
        <taxon>Spermatophyta</taxon>
        <taxon>Magnoliopsida</taxon>
        <taxon>eudicotyledons</taxon>
        <taxon>Gunneridae</taxon>
        <taxon>Pentapetalae</taxon>
        <taxon>rosids</taxon>
        <taxon>malvids</taxon>
        <taxon>Brassicales</taxon>
        <taxon>Brassicaceae</taxon>
        <taxon>Brassiceae</taxon>
        <taxon>Brassica</taxon>
    </lineage>
</organism>
<feature type="non-terminal residue" evidence="1">
    <location>
        <position position="131"/>
    </location>
</feature>
<gene>
    <name evidence="1" type="primary">BnaAnng27740D</name>
    <name evidence="1" type="ORF">GSBRNA2T00075981001</name>
</gene>
<evidence type="ECO:0000313" key="2">
    <source>
        <dbReference type="Proteomes" id="UP000028999"/>
    </source>
</evidence>
<dbReference type="Gramene" id="CDY68591">
    <property type="protein sequence ID" value="CDY68591"/>
    <property type="gene ID" value="GSBRNA2T00075981001"/>
</dbReference>
<sequence>MESYSTTWIDGHEISSILRQVSSCIVIQQSHTICCRPHTVCPRLGSQQRHRNYSSCSPFSHFPKRRLDRGHPESPEIYSLPVTKYNLNFELVDEEDCCYFQATKKHVVQARGGDIFDVYRKKRVNQKILKL</sequence>
<protein>
    <submittedName>
        <fullName evidence="1">BnaAnng27740D protein</fullName>
    </submittedName>
</protein>
<proteinExistence type="predicted"/>
<dbReference type="AlphaFoldDB" id="A0A078JSG9"/>
<reference evidence="1 2" key="1">
    <citation type="journal article" date="2014" name="Science">
        <title>Plant genetics. Early allopolyploid evolution in the post-Neolithic Brassica napus oilseed genome.</title>
        <authorList>
            <person name="Chalhoub B."/>
            <person name="Denoeud F."/>
            <person name="Liu S."/>
            <person name="Parkin I.A."/>
            <person name="Tang H."/>
            <person name="Wang X."/>
            <person name="Chiquet J."/>
            <person name="Belcram H."/>
            <person name="Tong C."/>
            <person name="Samans B."/>
            <person name="Correa M."/>
            <person name="Da Silva C."/>
            <person name="Just J."/>
            <person name="Falentin C."/>
            <person name="Koh C.S."/>
            <person name="Le Clainche I."/>
            <person name="Bernard M."/>
            <person name="Bento P."/>
            <person name="Noel B."/>
            <person name="Labadie K."/>
            <person name="Alberti A."/>
            <person name="Charles M."/>
            <person name="Arnaud D."/>
            <person name="Guo H."/>
            <person name="Daviaud C."/>
            <person name="Alamery S."/>
            <person name="Jabbari K."/>
            <person name="Zhao M."/>
            <person name="Edger P.P."/>
            <person name="Chelaifa H."/>
            <person name="Tack D."/>
            <person name="Lassalle G."/>
            <person name="Mestiri I."/>
            <person name="Schnel N."/>
            <person name="Le Paslier M.C."/>
            <person name="Fan G."/>
            <person name="Renault V."/>
            <person name="Bayer P.E."/>
            <person name="Golicz A.A."/>
            <person name="Manoli S."/>
            <person name="Lee T.H."/>
            <person name="Thi V.H."/>
            <person name="Chalabi S."/>
            <person name="Hu Q."/>
            <person name="Fan C."/>
            <person name="Tollenaere R."/>
            <person name="Lu Y."/>
            <person name="Battail C."/>
            <person name="Shen J."/>
            <person name="Sidebottom C.H."/>
            <person name="Wang X."/>
            <person name="Canaguier A."/>
            <person name="Chauveau A."/>
            <person name="Berard A."/>
            <person name="Deniot G."/>
            <person name="Guan M."/>
            <person name="Liu Z."/>
            <person name="Sun F."/>
            <person name="Lim Y.P."/>
            <person name="Lyons E."/>
            <person name="Town C.D."/>
            <person name="Bancroft I."/>
            <person name="Wang X."/>
            <person name="Meng J."/>
            <person name="Ma J."/>
            <person name="Pires J.C."/>
            <person name="King G.J."/>
            <person name="Brunel D."/>
            <person name="Delourme R."/>
            <person name="Renard M."/>
            <person name="Aury J.M."/>
            <person name="Adams K.L."/>
            <person name="Batley J."/>
            <person name="Snowdon R.J."/>
            <person name="Tost J."/>
            <person name="Edwards D."/>
            <person name="Zhou Y."/>
            <person name="Hua W."/>
            <person name="Sharpe A.G."/>
            <person name="Paterson A.H."/>
            <person name="Guan C."/>
            <person name="Wincker P."/>
        </authorList>
    </citation>
    <scope>NUCLEOTIDE SEQUENCE [LARGE SCALE GENOMIC DNA]</scope>
    <source>
        <strain evidence="2">cv. Darmor-bzh</strain>
    </source>
</reference>
<accession>A0A078JSG9</accession>
<evidence type="ECO:0000313" key="1">
    <source>
        <dbReference type="EMBL" id="CDY68591.1"/>
    </source>
</evidence>